<evidence type="ECO:0000313" key="3">
    <source>
        <dbReference type="Proteomes" id="UP000000214"/>
    </source>
</evidence>
<accession>K7RSA7</accession>
<proteinExistence type="predicted"/>
<evidence type="ECO:0000256" key="1">
    <source>
        <dbReference type="SAM" id="MobiDB-lite"/>
    </source>
</evidence>
<dbReference type="KEGG" id="pbo:PACID_14490"/>
<feature type="region of interest" description="Disordered" evidence="1">
    <location>
        <begin position="15"/>
        <end position="54"/>
    </location>
</feature>
<sequence length="54" mass="5707">MGTDCIDVCYIHFPDESTPKDEAVGGGAQADGRGPRRHDHPEAPSGPQLGRMSS</sequence>
<dbReference type="EMBL" id="CP003493">
    <property type="protein sequence ID" value="AFV89266.1"/>
    <property type="molecule type" value="Genomic_DNA"/>
</dbReference>
<dbReference type="PATRIC" id="fig|1171373.8.peg.1440"/>
<name>K7RSA7_ACIA4</name>
<protein>
    <submittedName>
        <fullName evidence="2">Uncharacterized protein</fullName>
    </submittedName>
</protein>
<dbReference type="AlphaFoldDB" id="K7RSA7"/>
<dbReference type="HOGENOM" id="CLU_3046740_0_0_11"/>
<reference evidence="2 3" key="1">
    <citation type="journal article" date="2012" name="BMC Genomics">
        <title>The genome sequence of Propionibacterium acidipropionici provides insights into its biotechnological and industrial potential.</title>
        <authorList>
            <person name="Parizzi L.P."/>
            <person name="Grassi M.C."/>
            <person name="Llerena L.A."/>
            <person name="Carazzolle M.F."/>
            <person name="Queiroz V.L."/>
            <person name="Lunardi I."/>
            <person name="Zeidler A.F."/>
            <person name="Teixeira P.J."/>
            <person name="Mieczkowski P."/>
            <person name="Rincones J."/>
            <person name="Pereira G.A."/>
        </authorList>
    </citation>
    <scope>NUCLEOTIDE SEQUENCE [LARGE SCALE GENOMIC DNA]</scope>
    <source>
        <strain evidence="3">ATCC 4875 / DSM 20272 / JCM 6432 / NBRC 12425 / NCIMB 8070</strain>
    </source>
</reference>
<gene>
    <name evidence="2" type="ordered locus">PACID_14490</name>
</gene>
<evidence type="ECO:0000313" key="2">
    <source>
        <dbReference type="EMBL" id="AFV89266.1"/>
    </source>
</evidence>
<dbReference type="Proteomes" id="UP000000214">
    <property type="component" value="Chromosome"/>
</dbReference>
<organism evidence="2 3">
    <name type="scientific">Acidipropionibacterium acidipropionici (strain ATCC 4875 / DSM 20272 / JCM 6432 / NBRC 12425 / NCIMB 8070 / 4)</name>
    <name type="common">Propionibacterium acidipropionici</name>
    <dbReference type="NCBI Taxonomy" id="1171373"/>
    <lineage>
        <taxon>Bacteria</taxon>
        <taxon>Bacillati</taxon>
        <taxon>Actinomycetota</taxon>
        <taxon>Actinomycetes</taxon>
        <taxon>Propionibacteriales</taxon>
        <taxon>Propionibacteriaceae</taxon>
        <taxon>Acidipropionibacterium</taxon>
    </lineage>
</organism>